<protein>
    <submittedName>
        <fullName evidence="1">Uncharacterized protein</fullName>
    </submittedName>
</protein>
<organism evidence="1 2">
    <name type="scientific">Streptomyces griseochromogenes</name>
    <dbReference type="NCBI Taxonomy" id="68214"/>
    <lineage>
        <taxon>Bacteria</taxon>
        <taxon>Bacillati</taxon>
        <taxon>Actinomycetota</taxon>
        <taxon>Actinomycetes</taxon>
        <taxon>Kitasatosporales</taxon>
        <taxon>Streptomycetaceae</taxon>
        <taxon>Streptomyces</taxon>
    </lineage>
</organism>
<dbReference type="Proteomes" id="UP000092659">
    <property type="component" value="Chromosome"/>
</dbReference>
<reference evidence="1 2" key="1">
    <citation type="submission" date="2016-06" db="EMBL/GenBank/DDBJ databases">
        <title>Complete genome sequence of Streptomyces griseochromogenes ATCC 14511, the Blasticidin S producer.</title>
        <authorList>
            <person name="Wu L."/>
        </authorList>
    </citation>
    <scope>NUCLEOTIDE SEQUENCE [LARGE SCALE GENOMIC DNA]</scope>
    <source>
        <strain evidence="1 2">ATCC 14511</strain>
    </source>
</reference>
<accession>A0A1B1ARI6</accession>
<sequence length="71" mass="8311">MDRLLVRISPAALLAVVRLPLRLDREQIRALVRLRPQQRVHPPLDRLDLGQVHVQCSDPPRLRKRDVQHTL</sequence>
<dbReference type="KEGG" id="sgs:AVL59_05755"/>
<name>A0A1B1ARI6_9ACTN</name>
<proteinExistence type="predicted"/>
<evidence type="ECO:0000313" key="2">
    <source>
        <dbReference type="Proteomes" id="UP000092659"/>
    </source>
</evidence>
<gene>
    <name evidence="1" type="ORF">AVL59_05755</name>
</gene>
<dbReference type="EMBL" id="CP016279">
    <property type="protein sequence ID" value="ANP49156.1"/>
    <property type="molecule type" value="Genomic_DNA"/>
</dbReference>
<evidence type="ECO:0000313" key="1">
    <source>
        <dbReference type="EMBL" id="ANP49156.1"/>
    </source>
</evidence>
<dbReference type="AlphaFoldDB" id="A0A1B1ARI6"/>